<protein>
    <submittedName>
        <fullName evidence="2">Uncharacterized protein</fullName>
    </submittedName>
</protein>
<accession>A0ABU6TI87</accession>
<dbReference type="EMBL" id="JASCZI010090956">
    <property type="protein sequence ID" value="MED6148069.1"/>
    <property type="molecule type" value="Genomic_DNA"/>
</dbReference>
<keyword evidence="1" id="KW-0812">Transmembrane</keyword>
<feature type="transmembrane region" description="Helical" evidence="1">
    <location>
        <begin position="62"/>
        <end position="91"/>
    </location>
</feature>
<sequence length="133" mass="14606">MGNRQKIQLCNSCSGPANCMTLRLVHRQRFRYIQPKIAEPQLHLPMSSNRARKGNHRRWTRALILSPKICVLSSITMHVLVCLITISSLALGGCSAKVSINQLKVTVIFSMTPSGGPCPNSTSNHSHAGFQTP</sequence>
<evidence type="ECO:0000313" key="3">
    <source>
        <dbReference type="Proteomes" id="UP001341840"/>
    </source>
</evidence>
<keyword evidence="3" id="KW-1185">Reference proteome</keyword>
<evidence type="ECO:0000313" key="2">
    <source>
        <dbReference type="EMBL" id="MED6148069.1"/>
    </source>
</evidence>
<keyword evidence="1" id="KW-1133">Transmembrane helix</keyword>
<organism evidence="2 3">
    <name type="scientific">Stylosanthes scabra</name>
    <dbReference type="NCBI Taxonomy" id="79078"/>
    <lineage>
        <taxon>Eukaryota</taxon>
        <taxon>Viridiplantae</taxon>
        <taxon>Streptophyta</taxon>
        <taxon>Embryophyta</taxon>
        <taxon>Tracheophyta</taxon>
        <taxon>Spermatophyta</taxon>
        <taxon>Magnoliopsida</taxon>
        <taxon>eudicotyledons</taxon>
        <taxon>Gunneridae</taxon>
        <taxon>Pentapetalae</taxon>
        <taxon>rosids</taxon>
        <taxon>fabids</taxon>
        <taxon>Fabales</taxon>
        <taxon>Fabaceae</taxon>
        <taxon>Papilionoideae</taxon>
        <taxon>50 kb inversion clade</taxon>
        <taxon>dalbergioids sensu lato</taxon>
        <taxon>Dalbergieae</taxon>
        <taxon>Pterocarpus clade</taxon>
        <taxon>Stylosanthes</taxon>
    </lineage>
</organism>
<proteinExistence type="predicted"/>
<gene>
    <name evidence="2" type="ORF">PIB30_049663</name>
</gene>
<evidence type="ECO:0000256" key="1">
    <source>
        <dbReference type="SAM" id="Phobius"/>
    </source>
</evidence>
<reference evidence="2 3" key="1">
    <citation type="journal article" date="2023" name="Plants (Basel)">
        <title>Bridging the Gap: Combining Genomics and Transcriptomics Approaches to Understand Stylosanthes scabra, an Orphan Legume from the Brazilian Caatinga.</title>
        <authorList>
            <person name="Ferreira-Neto J.R.C."/>
            <person name="da Silva M.D."/>
            <person name="Binneck E."/>
            <person name="de Melo N.F."/>
            <person name="da Silva R.H."/>
            <person name="de Melo A.L.T.M."/>
            <person name="Pandolfi V."/>
            <person name="Bustamante F.O."/>
            <person name="Brasileiro-Vidal A.C."/>
            <person name="Benko-Iseppon A.M."/>
        </authorList>
    </citation>
    <scope>NUCLEOTIDE SEQUENCE [LARGE SCALE GENOMIC DNA]</scope>
    <source>
        <tissue evidence="2">Leaves</tissue>
    </source>
</reference>
<name>A0ABU6TI87_9FABA</name>
<comment type="caution">
    <text evidence="2">The sequence shown here is derived from an EMBL/GenBank/DDBJ whole genome shotgun (WGS) entry which is preliminary data.</text>
</comment>
<keyword evidence="1" id="KW-0472">Membrane</keyword>
<dbReference type="Proteomes" id="UP001341840">
    <property type="component" value="Unassembled WGS sequence"/>
</dbReference>